<comment type="caution">
    <text evidence="1">The sequence shown here is derived from an EMBL/GenBank/DDBJ whole genome shotgun (WGS) entry which is preliminary data.</text>
</comment>
<feature type="non-terminal residue" evidence="1">
    <location>
        <position position="26"/>
    </location>
</feature>
<dbReference type="EMBL" id="LVVM01004084">
    <property type="protein sequence ID" value="OJA13632.1"/>
    <property type="molecule type" value="Genomic_DNA"/>
</dbReference>
<dbReference type="Proteomes" id="UP000183567">
    <property type="component" value="Unassembled WGS sequence"/>
</dbReference>
<evidence type="ECO:0000313" key="1">
    <source>
        <dbReference type="EMBL" id="OJA13632.1"/>
    </source>
</evidence>
<gene>
    <name evidence="1" type="ORF">AZE42_12674</name>
</gene>
<evidence type="ECO:0000313" key="2">
    <source>
        <dbReference type="Proteomes" id="UP000183567"/>
    </source>
</evidence>
<proteinExistence type="predicted"/>
<dbReference type="AlphaFoldDB" id="A0A1J8QJN5"/>
<sequence length="26" mass="3058">MAFFSYTAQILRSRVTNTMQSSDQKF</sequence>
<reference evidence="1 2" key="1">
    <citation type="submission" date="2016-03" db="EMBL/GenBank/DDBJ databases">
        <title>Comparative genomics of the ectomycorrhizal sister species Rhizopogon vinicolor and Rhizopogon vesiculosus (Basidiomycota: Boletales) reveals a divergence of the mating type B locus.</title>
        <authorList>
            <person name="Mujic A.B."/>
            <person name="Kuo A."/>
            <person name="Tritt A."/>
            <person name="Lipzen A."/>
            <person name="Chen C."/>
            <person name="Johnson J."/>
            <person name="Sharma A."/>
            <person name="Barry K."/>
            <person name="Grigoriev I.V."/>
            <person name="Spatafora J.W."/>
        </authorList>
    </citation>
    <scope>NUCLEOTIDE SEQUENCE [LARGE SCALE GENOMIC DNA]</scope>
    <source>
        <strain evidence="1 2">AM-OR11-056</strain>
    </source>
</reference>
<protein>
    <submittedName>
        <fullName evidence="1">Uncharacterized protein</fullName>
    </submittedName>
</protein>
<accession>A0A1J8QJN5</accession>
<name>A0A1J8QJN5_9AGAM</name>
<organism evidence="1 2">
    <name type="scientific">Rhizopogon vesiculosus</name>
    <dbReference type="NCBI Taxonomy" id="180088"/>
    <lineage>
        <taxon>Eukaryota</taxon>
        <taxon>Fungi</taxon>
        <taxon>Dikarya</taxon>
        <taxon>Basidiomycota</taxon>
        <taxon>Agaricomycotina</taxon>
        <taxon>Agaricomycetes</taxon>
        <taxon>Agaricomycetidae</taxon>
        <taxon>Boletales</taxon>
        <taxon>Suillineae</taxon>
        <taxon>Rhizopogonaceae</taxon>
        <taxon>Rhizopogon</taxon>
    </lineage>
</organism>
<keyword evidence="2" id="KW-1185">Reference proteome</keyword>